<dbReference type="CDD" id="cd06558">
    <property type="entry name" value="crotonase-like"/>
    <property type="match status" value="1"/>
</dbReference>
<comment type="caution">
    <text evidence="2">The sequence shown here is derived from an EMBL/GenBank/DDBJ whole genome shotgun (WGS) entry which is preliminary data.</text>
</comment>
<dbReference type="RefSeq" id="WP_318784364.1">
    <property type="nucleotide sequence ID" value="NZ_JADBDZ010000001.1"/>
</dbReference>
<dbReference type="PANTHER" id="PTHR43802">
    <property type="entry name" value="ENOYL-COA HYDRATASE"/>
    <property type="match status" value="1"/>
</dbReference>
<evidence type="ECO:0000256" key="1">
    <source>
        <dbReference type="ARBA" id="ARBA00005254"/>
    </source>
</evidence>
<dbReference type="Proteomes" id="UP000627838">
    <property type="component" value="Unassembled WGS sequence"/>
</dbReference>
<dbReference type="InterPro" id="IPR001753">
    <property type="entry name" value="Enoyl-CoA_hydra/iso"/>
</dbReference>
<sequence length="345" mass="35376">MIVSIEDLAAGAAGAPLLDADGAPCDPLVAVDLSGGASPAVLARAVRAALGADRVLVGLGGAADTGLVSALDLTIATADAGRASVTAADPGERLAALRAAVTANPRAALVLREVLRATERLPVPAALDVESYAYSTLLGGTEFARWLRARGPRPLPPDAAEPVLLERAGDRLHITLNRPERRNAYGRQVRDALVDALRVALLDDGIARIVLDGAGPAFCSGGDLDEFGTAPDLATAHHVRTRAGAGGPLHRLAERAEVRVHGACVGAGVELPAFAGRVVARSDAVFRLPEVAMGLIPGAGGTVSVPRRIGRHRTLYLALTGEALPADTALAWGLVDEIAGEDRAR</sequence>
<comment type="similarity">
    <text evidence="1">Belongs to the enoyl-CoA hydratase/isomerase family.</text>
</comment>
<dbReference type="InterPro" id="IPR029045">
    <property type="entry name" value="ClpP/crotonase-like_dom_sf"/>
</dbReference>
<accession>A0ABR9JY97</accession>
<dbReference type="Pfam" id="PF00378">
    <property type="entry name" value="ECH_1"/>
    <property type="match status" value="1"/>
</dbReference>
<reference evidence="2 3" key="1">
    <citation type="submission" date="2020-10" db="EMBL/GenBank/DDBJ databases">
        <title>Sequencing the genomes of 1000 actinobacteria strains.</title>
        <authorList>
            <person name="Klenk H.-P."/>
        </authorList>
    </citation>
    <scope>NUCLEOTIDE SEQUENCE [LARGE SCALE GENOMIC DNA]</scope>
    <source>
        <strain evidence="2 3">DSM 46744</strain>
    </source>
</reference>
<evidence type="ECO:0000313" key="2">
    <source>
        <dbReference type="EMBL" id="MBE1535551.1"/>
    </source>
</evidence>
<dbReference type="EMBL" id="JADBDZ010000001">
    <property type="protein sequence ID" value="MBE1535551.1"/>
    <property type="molecule type" value="Genomic_DNA"/>
</dbReference>
<dbReference type="Gene3D" id="3.90.226.10">
    <property type="entry name" value="2-enoyl-CoA Hydratase, Chain A, domain 1"/>
    <property type="match status" value="1"/>
</dbReference>
<dbReference type="PANTHER" id="PTHR43802:SF1">
    <property type="entry name" value="IP11341P-RELATED"/>
    <property type="match status" value="1"/>
</dbReference>
<protein>
    <submittedName>
        <fullName evidence="2">Enoyl-CoA hydratase/carnithine racemase</fullName>
    </submittedName>
</protein>
<gene>
    <name evidence="2" type="ORF">H4W34_005384</name>
</gene>
<proteinExistence type="inferred from homology"/>
<dbReference type="SUPFAM" id="SSF52096">
    <property type="entry name" value="ClpP/crotonase"/>
    <property type="match status" value="1"/>
</dbReference>
<evidence type="ECO:0000313" key="3">
    <source>
        <dbReference type="Proteomes" id="UP000627838"/>
    </source>
</evidence>
<keyword evidence="3" id="KW-1185">Reference proteome</keyword>
<organism evidence="2 3">
    <name type="scientific">Actinomadura algeriensis</name>
    <dbReference type="NCBI Taxonomy" id="1679523"/>
    <lineage>
        <taxon>Bacteria</taxon>
        <taxon>Bacillati</taxon>
        <taxon>Actinomycetota</taxon>
        <taxon>Actinomycetes</taxon>
        <taxon>Streptosporangiales</taxon>
        <taxon>Thermomonosporaceae</taxon>
        <taxon>Actinomadura</taxon>
    </lineage>
</organism>
<name>A0ABR9JY97_9ACTN</name>